<accession>A0A087UFH0</accession>
<feature type="non-terminal residue" evidence="1">
    <location>
        <position position="1"/>
    </location>
</feature>
<protein>
    <submittedName>
        <fullName evidence="1">Uncharacterized protein</fullName>
    </submittedName>
</protein>
<evidence type="ECO:0000313" key="1">
    <source>
        <dbReference type="EMBL" id="KFM76109.1"/>
    </source>
</evidence>
<name>A0A087UFH0_STEMI</name>
<evidence type="ECO:0000313" key="2">
    <source>
        <dbReference type="Proteomes" id="UP000054359"/>
    </source>
</evidence>
<sequence length="46" mass="5182">SRSGFKNEVIVESLSLAAVILVVRRYFFKIYRAAPVIKTRSPVENG</sequence>
<dbReference type="EMBL" id="KK119589">
    <property type="protein sequence ID" value="KFM76109.1"/>
    <property type="molecule type" value="Genomic_DNA"/>
</dbReference>
<gene>
    <name evidence="1" type="ORF">X975_01216</name>
</gene>
<dbReference type="Proteomes" id="UP000054359">
    <property type="component" value="Unassembled WGS sequence"/>
</dbReference>
<feature type="non-terminal residue" evidence="1">
    <location>
        <position position="46"/>
    </location>
</feature>
<reference evidence="1 2" key="1">
    <citation type="submission" date="2013-11" db="EMBL/GenBank/DDBJ databases">
        <title>Genome sequencing of Stegodyphus mimosarum.</title>
        <authorList>
            <person name="Bechsgaard J."/>
        </authorList>
    </citation>
    <scope>NUCLEOTIDE SEQUENCE [LARGE SCALE GENOMIC DNA]</scope>
</reference>
<keyword evidence="2" id="KW-1185">Reference proteome</keyword>
<dbReference type="AlphaFoldDB" id="A0A087UFH0"/>
<organism evidence="1 2">
    <name type="scientific">Stegodyphus mimosarum</name>
    <name type="common">African social velvet spider</name>
    <dbReference type="NCBI Taxonomy" id="407821"/>
    <lineage>
        <taxon>Eukaryota</taxon>
        <taxon>Metazoa</taxon>
        <taxon>Ecdysozoa</taxon>
        <taxon>Arthropoda</taxon>
        <taxon>Chelicerata</taxon>
        <taxon>Arachnida</taxon>
        <taxon>Araneae</taxon>
        <taxon>Araneomorphae</taxon>
        <taxon>Entelegynae</taxon>
        <taxon>Eresoidea</taxon>
        <taxon>Eresidae</taxon>
        <taxon>Stegodyphus</taxon>
    </lineage>
</organism>
<proteinExistence type="predicted"/>